<dbReference type="GO" id="GO:0006122">
    <property type="term" value="P:mitochondrial electron transport, ubiquinol to cytochrome c"/>
    <property type="evidence" value="ECO:0007669"/>
    <property type="project" value="InterPro"/>
</dbReference>
<dbReference type="AlphaFoldDB" id="A0A6J3M1N6"/>
<dbReference type="FunFam" id="1.10.287.20:FF:000003">
    <property type="entry name" value="Cytochrome b-c1 complex subunit 6"/>
    <property type="match status" value="1"/>
</dbReference>
<feature type="compositionally biased region" description="Gly residues" evidence="11">
    <location>
        <begin position="45"/>
        <end position="59"/>
    </location>
</feature>
<dbReference type="InterPro" id="IPR023184">
    <property type="entry name" value="Ubol_cytC_Rdtase_hinge_dom"/>
</dbReference>
<evidence type="ECO:0000256" key="5">
    <source>
        <dbReference type="ARBA" id="ARBA00022792"/>
    </source>
</evidence>
<dbReference type="GO" id="GO:0005743">
    <property type="term" value="C:mitochondrial inner membrane"/>
    <property type="evidence" value="ECO:0007669"/>
    <property type="project" value="UniProtKB-SubCell"/>
</dbReference>
<dbReference type="InterPro" id="IPR036811">
    <property type="entry name" value="Ubol_cytC_Rdtase_hinge_dom_sf"/>
</dbReference>
<keyword evidence="8" id="KW-0472">Membrane</keyword>
<dbReference type="Gene3D" id="1.10.287.20">
    <property type="entry name" value="Ubiquinol-cytochrome C reductase hinge domain"/>
    <property type="match status" value="1"/>
</dbReference>
<keyword evidence="3" id="KW-0813">Transport</keyword>
<reference evidence="14" key="1">
    <citation type="submission" date="2020-01" db="EMBL/GenBank/DDBJ databases">
        <authorList>
            <consortium name="DOE Joint Genome Institute"/>
            <person name="Haridas S."/>
            <person name="Albert R."/>
            <person name="Binder M."/>
            <person name="Bloem J."/>
            <person name="Labutti K."/>
            <person name="Salamov A."/>
            <person name="Andreopoulos B."/>
            <person name="Baker S.E."/>
            <person name="Barry K."/>
            <person name="Bills G."/>
            <person name="Bluhm B.H."/>
            <person name="Cannon C."/>
            <person name="Castanera R."/>
            <person name="Culley D.E."/>
            <person name="Daum C."/>
            <person name="Ezra D."/>
            <person name="Gonzalez J.B."/>
            <person name="Henrissat B."/>
            <person name="Kuo A."/>
            <person name="Liang C."/>
            <person name="Lipzen A."/>
            <person name="Lutzoni F."/>
            <person name="Magnuson J."/>
            <person name="Mondo S."/>
            <person name="Nolan M."/>
            <person name="Ohm R."/>
            <person name="Pangilinan J."/>
            <person name="Park H.-J."/>
            <person name="Ramirez L."/>
            <person name="Alfaro M."/>
            <person name="Sun H."/>
            <person name="Tritt A."/>
            <person name="Yoshinaga Y."/>
            <person name="Zwiers L.-H."/>
            <person name="Turgeon B.G."/>
            <person name="Goodwin S.B."/>
            <person name="Spatafora J.W."/>
            <person name="Crous P.W."/>
            <person name="Grigoriev I.V."/>
        </authorList>
    </citation>
    <scope>NUCLEOTIDE SEQUENCE</scope>
    <source>
        <strain evidence="14">CBS 342.82</strain>
    </source>
</reference>
<dbReference type="OrthoDB" id="405848at2759"/>
<evidence type="ECO:0000256" key="2">
    <source>
        <dbReference type="ARBA" id="ARBA00006498"/>
    </source>
</evidence>
<dbReference type="GeneID" id="54362732"/>
<feature type="region of interest" description="Disordered" evidence="11">
    <location>
        <begin position="21"/>
        <end position="130"/>
    </location>
</feature>
<keyword evidence="7" id="KW-0496">Mitochondrion</keyword>
<keyword evidence="4" id="KW-0679">Respiratory chain</keyword>
<evidence type="ECO:0000256" key="1">
    <source>
        <dbReference type="ARBA" id="ARBA00004137"/>
    </source>
</evidence>
<evidence type="ECO:0000256" key="11">
    <source>
        <dbReference type="SAM" id="MobiDB-lite"/>
    </source>
</evidence>
<evidence type="ECO:0000259" key="12">
    <source>
        <dbReference type="Pfam" id="PF02320"/>
    </source>
</evidence>
<accession>A0A6J3M1N6</accession>
<dbReference type="PANTHER" id="PTHR15336">
    <property type="entry name" value="UBIQUINOL-CYTOCHROME C REDUCTASE COMPLEX 7.8 KDA PROTEIN"/>
    <property type="match status" value="1"/>
</dbReference>
<evidence type="ECO:0000256" key="6">
    <source>
        <dbReference type="ARBA" id="ARBA00022982"/>
    </source>
</evidence>
<feature type="compositionally biased region" description="Low complexity" evidence="11">
    <location>
        <begin position="60"/>
        <end position="70"/>
    </location>
</feature>
<feature type="compositionally biased region" description="Acidic residues" evidence="11">
    <location>
        <begin position="103"/>
        <end position="124"/>
    </location>
</feature>
<evidence type="ECO:0000256" key="10">
    <source>
        <dbReference type="ARBA" id="ARBA00044246"/>
    </source>
</evidence>
<protein>
    <recommendedName>
        <fullName evidence="9">Cytochrome b-c1 complex subunit 6, mitochondrial</fullName>
    </recommendedName>
    <alternativeName>
        <fullName evidence="10">Complex III subunit 6</fullName>
    </alternativeName>
</protein>
<feature type="domain" description="Ubiquinol-cytochrome C reductase hinge" evidence="12">
    <location>
        <begin position="125"/>
        <end position="192"/>
    </location>
</feature>
<dbReference type="RefSeq" id="XP_033458976.1">
    <property type="nucleotide sequence ID" value="XM_033604932.1"/>
</dbReference>
<name>A0A6J3M1N6_9PEZI</name>
<dbReference type="Proteomes" id="UP000504637">
    <property type="component" value="Unplaced"/>
</dbReference>
<reference evidence="14" key="3">
    <citation type="submission" date="2025-08" db="UniProtKB">
        <authorList>
            <consortium name="RefSeq"/>
        </authorList>
    </citation>
    <scope>IDENTIFICATION</scope>
    <source>
        <strain evidence="14">CBS 342.82</strain>
    </source>
</reference>
<reference evidence="14" key="2">
    <citation type="submission" date="2020-04" db="EMBL/GenBank/DDBJ databases">
        <authorList>
            <consortium name="NCBI Genome Project"/>
        </authorList>
    </citation>
    <scope>NUCLEOTIDE SEQUENCE</scope>
    <source>
        <strain evidence="14">CBS 342.82</strain>
    </source>
</reference>
<feature type="compositionally biased region" description="Basic and acidic residues" evidence="11">
    <location>
        <begin position="80"/>
        <end position="97"/>
    </location>
</feature>
<dbReference type="PANTHER" id="PTHR15336:SF0">
    <property type="entry name" value="CYTOCHROME B-C1 COMPLEX SUBUNIT 6, MITOCHONDRIAL"/>
    <property type="match status" value="1"/>
</dbReference>
<keyword evidence="13" id="KW-1185">Reference proteome</keyword>
<evidence type="ECO:0000256" key="8">
    <source>
        <dbReference type="ARBA" id="ARBA00023136"/>
    </source>
</evidence>
<keyword evidence="5" id="KW-0999">Mitochondrion inner membrane</keyword>
<evidence type="ECO:0000256" key="4">
    <source>
        <dbReference type="ARBA" id="ARBA00022660"/>
    </source>
</evidence>
<evidence type="ECO:0000256" key="3">
    <source>
        <dbReference type="ARBA" id="ARBA00022448"/>
    </source>
</evidence>
<evidence type="ECO:0000313" key="13">
    <source>
        <dbReference type="Proteomes" id="UP000504637"/>
    </source>
</evidence>
<evidence type="ECO:0000256" key="7">
    <source>
        <dbReference type="ARBA" id="ARBA00023128"/>
    </source>
</evidence>
<comment type="subcellular location">
    <subcellularLocation>
        <location evidence="1">Mitochondrion inner membrane</location>
        <topology evidence="1">Peripheral membrane protein</topology>
        <orientation evidence="1">Intermembrane side</orientation>
    </subcellularLocation>
</comment>
<evidence type="ECO:0000313" key="14">
    <source>
        <dbReference type="RefSeq" id="XP_033458976.1"/>
    </source>
</evidence>
<dbReference type="Pfam" id="PF02320">
    <property type="entry name" value="UCR_hinge"/>
    <property type="match status" value="1"/>
</dbReference>
<feature type="compositionally biased region" description="Polar residues" evidence="11">
    <location>
        <begin position="35"/>
        <end position="44"/>
    </location>
</feature>
<evidence type="ECO:0000256" key="9">
    <source>
        <dbReference type="ARBA" id="ARBA00044155"/>
    </source>
</evidence>
<proteinExistence type="inferred from homology"/>
<dbReference type="InterPro" id="IPR003422">
    <property type="entry name" value="Cyt_b-c1_6"/>
</dbReference>
<gene>
    <name evidence="14" type="ORF">K489DRAFT_380676</name>
</gene>
<organism evidence="14">
    <name type="scientific">Dissoconium aciculare CBS 342.82</name>
    <dbReference type="NCBI Taxonomy" id="1314786"/>
    <lineage>
        <taxon>Eukaryota</taxon>
        <taxon>Fungi</taxon>
        <taxon>Dikarya</taxon>
        <taxon>Ascomycota</taxon>
        <taxon>Pezizomycotina</taxon>
        <taxon>Dothideomycetes</taxon>
        <taxon>Dothideomycetidae</taxon>
        <taxon>Mycosphaerellales</taxon>
        <taxon>Dissoconiaceae</taxon>
        <taxon>Dissoconium</taxon>
    </lineage>
</organism>
<keyword evidence="6" id="KW-0249">Electron transport</keyword>
<comment type="similarity">
    <text evidence="2">Belongs to the UQCRH/QCR6 family.</text>
</comment>
<sequence>MGFFDIFSDLYDSLSIQAVQAEESQNAGPADDSHVQSVGKDTNNGGVGPAQHGRGGAVAGGASASSPALGNQDESDEEAEVNKQDIKKNQGSDEKGHVAGSSSDDDEEEEEEAEEEEEEEEEPEDLKPKFEEECLRSAQCAPAKHHYDECAERVTKQQEETGKAEEDCVEEFFHMMHCATQCAAPKLFKALR</sequence>
<dbReference type="SUPFAM" id="SSF81531">
    <property type="entry name" value="Non-heme 11 kDa protein of cytochrome bc1 complex (Ubiquinol-cytochrome c reductase)"/>
    <property type="match status" value="1"/>
</dbReference>